<evidence type="ECO:0000313" key="2">
    <source>
        <dbReference type="EMBL" id="CAK0883596.1"/>
    </source>
</evidence>
<dbReference type="EMBL" id="CAUYUJ010018437">
    <property type="protein sequence ID" value="CAK0883596.1"/>
    <property type="molecule type" value="Genomic_DNA"/>
</dbReference>
<dbReference type="PANTHER" id="PTHR45527">
    <property type="entry name" value="NONRIBOSOMAL PEPTIDE SYNTHETASE"/>
    <property type="match status" value="1"/>
</dbReference>
<dbReference type="SUPFAM" id="SSF56801">
    <property type="entry name" value="Acetyl-CoA synthetase-like"/>
    <property type="match status" value="1"/>
</dbReference>
<feature type="compositionally biased region" description="Basic residues" evidence="1">
    <location>
        <begin position="387"/>
        <end position="397"/>
    </location>
</feature>
<organism evidence="2 3">
    <name type="scientific">Prorocentrum cordatum</name>
    <dbReference type="NCBI Taxonomy" id="2364126"/>
    <lineage>
        <taxon>Eukaryota</taxon>
        <taxon>Sar</taxon>
        <taxon>Alveolata</taxon>
        <taxon>Dinophyceae</taxon>
        <taxon>Prorocentrales</taxon>
        <taxon>Prorocentraceae</taxon>
        <taxon>Prorocentrum</taxon>
    </lineage>
</organism>
<dbReference type="PANTHER" id="PTHR45527:SF1">
    <property type="entry name" value="FATTY ACID SYNTHASE"/>
    <property type="match status" value="1"/>
</dbReference>
<evidence type="ECO:0000313" key="3">
    <source>
        <dbReference type="Proteomes" id="UP001189429"/>
    </source>
</evidence>
<feature type="compositionally biased region" description="Low complexity" evidence="1">
    <location>
        <begin position="377"/>
        <end position="386"/>
    </location>
</feature>
<dbReference type="Proteomes" id="UP001189429">
    <property type="component" value="Unassembled WGS sequence"/>
</dbReference>
<reference evidence="2" key="1">
    <citation type="submission" date="2023-10" db="EMBL/GenBank/DDBJ databases">
        <authorList>
            <person name="Chen Y."/>
            <person name="Shah S."/>
            <person name="Dougan E. K."/>
            <person name="Thang M."/>
            <person name="Chan C."/>
        </authorList>
    </citation>
    <scope>NUCLEOTIDE SEQUENCE [LARGE SCALE GENOMIC DNA]</scope>
</reference>
<dbReference type="Gene3D" id="3.30.559.30">
    <property type="entry name" value="Nonribosomal peptide synthetase, condensation domain"/>
    <property type="match status" value="1"/>
</dbReference>
<evidence type="ECO:0008006" key="4">
    <source>
        <dbReference type="Google" id="ProtNLM"/>
    </source>
</evidence>
<feature type="non-terminal residue" evidence="2">
    <location>
        <position position="1"/>
    </location>
</feature>
<comment type="caution">
    <text evidence="2">The sequence shown here is derived from an EMBL/GenBank/DDBJ whole genome shotgun (WGS) entry which is preliminary data.</text>
</comment>
<keyword evidence="3" id="KW-1185">Reference proteome</keyword>
<dbReference type="InterPro" id="IPR042099">
    <property type="entry name" value="ANL_N_sf"/>
</dbReference>
<dbReference type="Gene3D" id="3.40.50.12780">
    <property type="entry name" value="N-terminal domain of ligase-like"/>
    <property type="match status" value="1"/>
</dbReference>
<name>A0ABN9WFD5_9DINO</name>
<sequence>PLLELPLDRGHAEALGGGGRGGAGEAVGDLRWALGLPPGFAPETWDLLGETQDVATASVVLLHMAWTCVLGRMARSSQFVSGVGFGGPAPGCGALAEAFPSTVVPMVVSLEGEDGCPCTGASLAWSQLAALRMLRRAARSSGAVDWAALLARLGRSASDASAHPLFQTAFVIGPPLASEQEVAAAARAVRWSAAPLTLQLRVRPQANGVRALAVQLLFWQERWSAWKAPPTCGRSCARSSGAWPLAGSCCSGRCTRCLRPTGRARRPCWLAATGRPTPPRTRRLQMHTKFLECARWFAGSRALVDCREDGSEDGYTYQELHGLVRRVASELQRLGGAGLDGLVPLLFERGVRTMVVAIYATLVAGGAYVPLEDCSTRPRASRGSWSRSRRPATAPRR</sequence>
<proteinExistence type="predicted"/>
<evidence type="ECO:0000256" key="1">
    <source>
        <dbReference type="SAM" id="MobiDB-lite"/>
    </source>
</evidence>
<gene>
    <name evidence="2" type="ORF">PCOR1329_LOCUS65779</name>
</gene>
<protein>
    <recommendedName>
        <fullName evidence="4">AMP-dependent synthetase/ligase domain-containing protein</fullName>
    </recommendedName>
</protein>
<feature type="region of interest" description="Disordered" evidence="1">
    <location>
        <begin position="375"/>
        <end position="397"/>
    </location>
</feature>
<accession>A0ABN9WFD5</accession>